<keyword evidence="6" id="KW-1185">Reference proteome</keyword>
<protein>
    <recommendedName>
        <fullName evidence="4">Lunapark zinc ribbon domain-containing protein</fullName>
    </recommendedName>
</protein>
<feature type="region of interest" description="Disordered" evidence="2">
    <location>
        <begin position="373"/>
        <end position="395"/>
    </location>
</feature>
<keyword evidence="1" id="KW-0175">Coiled coil</keyword>
<dbReference type="GO" id="GO:0071786">
    <property type="term" value="P:endoplasmic reticulum tubular network organization"/>
    <property type="evidence" value="ECO:0007669"/>
    <property type="project" value="InterPro"/>
</dbReference>
<dbReference type="PANTHER" id="PTHR22166">
    <property type="entry name" value="ENDOPLASMIC RETICULUM JUNCTION FORMATION PROTEIN LUNAPARK"/>
    <property type="match status" value="1"/>
</dbReference>
<comment type="caution">
    <text evidence="5">The sequence shown here is derived from an EMBL/GenBank/DDBJ whole genome shotgun (WGS) entry which is preliminary data.</text>
</comment>
<dbReference type="AlphaFoldDB" id="A0A8T0J363"/>
<accession>A0A8T0J363</accession>
<dbReference type="EMBL" id="CM026421">
    <property type="protein sequence ID" value="KAG0589322.1"/>
    <property type="molecule type" value="Genomic_DNA"/>
</dbReference>
<feature type="region of interest" description="Disordered" evidence="2">
    <location>
        <begin position="1"/>
        <end position="24"/>
    </location>
</feature>
<evidence type="ECO:0000256" key="3">
    <source>
        <dbReference type="SAM" id="Phobius"/>
    </source>
</evidence>
<evidence type="ECO:0000259" key="4">
    <source>
        <dbReference type="Pfam" id="PF10058"/>
    </source>
</evidence>
<feature type="coiled-coil region" evidence="1">
    <location>
        <begin position="135"/>
        <end position="167"/>
    </location>
</feature>
<evidence type="ECO:0000313" key="6">
    <source>
        <dbReference type="Proteomes" id="UP000822688"/>
    </source>
</evidence>
<dbReference type="InterPro" id="IPR040115">
    <property type="entry name" value="Lnp"/>
</dbReference>
<sequence>MKDVADEATQPSTAAVPSADPKPQRGIGGTIWSAMGLVGSLFSRGNKNDFEKRLQHLTKEEVAVHTRLKRRTQRWRKLARVMIIYSVVGEALALGFAILSTRTADLPWQVRAIRALPVFALPAIVALLYSTCAGYHRMMERKDQERLERLKAERQEKINELKEKTNYYITQQLIQQYDPDPAAKAAAASILASKLGAESGLKLAYAAGLASKDDLAAQGMSTEIPNDRTAPGGNFEGEAVDSVGLRNRRPQQRREGVRPASSRGMEGFAQENNVPEAMGTSEVWDEQGMDVKPPRNRASDGGWVARLAAMLVGEDPTQCYALICKKCHAHNGLAKKEDYQYIQYYCPHCRTLNGTRPSGDGLQLNDDVGEIAPNQEQSKNMSSIEGSQSNKEEISNSAAPALVSQLIYGELDHANSSEESS</sequence>
<gene>
    <name evidence="5" type="ORF">KC19_1G012900</name>
</gene>
<feature type="domain" description="Lunapark zinc ribbon" evidence="4">
    <location>
        <begin position="303"/>
        <end position="353"/>
    </location>
</feature>
<evidence type="ECO:0000256" key="1">
    <source>
        <dbReference type="SAM" id="Coils"/>
    </source>
</evidence>
<keyword evidence="3" id="KW-0812">Transmembrane</keyword>
<feature type="transmembrane region" description="Helical" evidence="3">
    <location>
        <begin position="78"/>
        <end position="100"/>
    </location>
</feature>
<keyword evidence="3" id="KW-1133">Transmembrane helix</keyword>
<dbReference type="Pfam" id="PF10058">
    <property type="entry name" value="Zn_ribbon_10"/>
    <property type="match status" value="1"/>
</dbReference>
<evidence type="ECO:0000313" key="5">
    <source>
        <dbReference type="EMBL" id="KAG0589321.1"/>
    </source>
</evidence>
<reference evidence="5" key="1">
    <citation type="submission" date="2020-06" db="EMBL/GenBank/DDBJ databases">
        <title>WGS assembly of Ceratodon purpureus strain R40.</title>
        <authorList>
            <person name="Carey S.B."/>
            <person name="Jenkins J."/>
            <person name="Shu S."/>
            <person name="Lovell J.T."/>
            <person name="Sreedasyam A."/>
            <person name="Maumus F."/>
            <person name="Tiley G.P."/>
            <person name="Fernandez-Pozo N."/>
            <person name="Barry K."/>
            <person name="Chen C."/>
            <person name="Wang M."/>
            <person name="Lipzen A."/>
            <person name="Daum C."/>
            <person name="Saski C.A."/>
            <person name="Payton A.C."/>
            <person name="Mcbreen J.C."/>
            <person name="Conrad R.E."/>
            <person name="Kollar L.M."/>
            <person name="Olsson S."/>
            <person name="Huttunen S."/>
            <person name="Landis J.B."/>
            <person name="Wickett N.J."/>
            <person name="Johnson M.G."/>
            <person name="Rensing S.A."/>
            <person name="Grimwood J."/>
            <person name="Schmutz J."/>
            <person name="Mcdaniel S.F."/>
        </authorList>
    </citation>
    <scope>NUCLEOTIDE SEQUENCE</scope>
    <source>
        <strain evidence="5">R40</strain>
    </source>
</reference>
<organism evidence="5 6">
    <name type="scientific">Ceratodon purpureus</name>
    <name type="common">Fire moss</name>
    <name type="synonym">Dicranum purpureum</name>
    <dbReference type="NCBI Taxonomy" id="3225"/>
    <lineage>
        <taxon>Eukaryota</taxon>
        <taxon>Viridiplantae</taxon>
        <taxon>Streptophyta</taxon>
        <taxon>Embryophyta</taxon>
        <taxon>Bryophyta</taxon>
        <taxon>Bryophytina</taxon>
        <taxon>Bryopsida</taxon>
        <taxon>Dicranidae</taxon>
        <taxon>Pseudoditrichales</taxon>
        <taxon>Ditrichaceae</taxon>
        <taxon>Ceratodon</taxon>
    </lineage>
</organism>
<feature type="compositionally biased region" description="Polar residues" evidence="2">
    <location>
        <begin position="374"/>
        <end position="389"/>
    </location>
</feature>
<keyword evidence="3" id="KW-0472">Membrane</keyword>
<dbReference type="OrthoDB" id="1725934at2759"/>
<name>A0A8T0J363_CERPU</name>
<dbReference type="PANTHER" id="PTHR22166:SF12">
    <property type="entry name" value="ENDOPLASMIC RETICULUM JUNCTION FORMATION PROTEIN LUNAPARK"/>
    <property type="match status" value="1"/>
</dbReference>
<dbReference type="GO" id="GO:0071782">
    <property type="term" value="C:endoplasmic reticulum tubular network"/>
    <property type="evidence" value="ECO:0007669"/>
    <property type="project" value="TreeGrafter"/>
</dbReference>
<dbReference type="EMBL" id="CM026421">
    <property type="protein sequence ID" value="KAG0589321.1"/>
    <property type="molecule type" value="Genomic_DNA"/>
</dbReference>
<evidence type="ECO:0000256" key="2">
    <source>
        <dbReference type="SAM" id="MobiDB-lite"/>
    </source>
</evidence>
<feature type="transmembrane region" description="Helical" evidence="3">
    <location>
        <begin position="112"/>
        <end position="132"/>
    </location>
</feature>
<proteinExistence type="predicted"/>
<dbReference type="Proteomes" id="UP000822688">
    <property type="component" value="Chromosome 1"/>
</dbReference>
<dbReference type="InterPro" id="IPR019273">
    <property type="entry name" value="Lunapark_Znf"/>
</dbReference>